<dbReference type="SMART" id="SM00304">
    <property type="entry name" value="HAMP"/>
    <property type="match status" value="1"/>
</dbReference>
<dbReference type="InterPro" id="IPR050640">
    <property type="entry name" value="Bact_2-comp_sensor_kinase"/>
</dbReference>
<evidence type="ECO:0000256" key="3">
    <source>
        <dbReference type="ARBA" id="ARBA00022553"/>
    </source>
</evidence>
<keyword evidence="15" id="KW-1185">Reference proteome</keyword>
<evidence type="ECO:0000256" key="5">
    <source>
        <dbReference type="ARBA" id="ARBA00022692"/>
    </source>
</evidence>
<dbReference type="Pfam" id="PF00672">
    <property type="entry name" value="HAMP"/>
    <property type="match status" value="1"/>
</dbReference>
<feature type="transmembrane region" description="Helical" evidence="12">
    <location>
        <begin position="317"/>
        <end position="343"/>
    </location>
</feature>
<comment type="caution">
    <text evidence="14">The sequence shown here is derived from an EMBL/GenBank/DDBJ whole genome shotgun (WGS) entry which is preliminary data.</text>
</comment>
<dbReference type="InterPro" id="IPR003594">
    <property type="entry name" value="HATPase_dom"/>
</dbReference>
<dbReference type="InterPro" id="IPR010559">
    <property type="entry name" value="Sig_transdc_His_kin_internal"/>
</dbReference>
<dbReference type="Gene3D" id="1.10.8.500">
    <property type="entry name" value="HAMP domain in histidine kinase"/>
    <property type="match status" value="1"/>
</dbReference>
<proteinExistence type="predicted"/>
<dbReference type="CDD" id="cd06225">
    <property type="entry name" value="HAMP"/>
    <property type="match status" value="1"/>
</dbReference>
<name>A0A4R1R054_HYDET</name>
<dbReference type="InterPro" id="IPR003660">
    <property type="entry name" value="HAMP_dom"/>
</dbReference>
<evidence type="ECO:0000256" key="1">
    <source>
        <dbReference type="ARBA" id="ARBA00004651"/>
    </source>
</evidence>
<dbReference type="EMBL" id="SLUN01000041">
    <property type="protein sequence ID" value="TCL58639.1"/>
    <property type="molecule type" value="Genomic_DNA"/>
</dbReference>
<dbReference type="InterPro" id="IPR036890">
    <property type="entry name" value="HATPase_C_sf"/>
</dbReference>
<dbReference type="Proteomes" id="UP000295008">
    <property type="component" value="Unassembled WGS sequence"/>
</dbReference>
<reference evidence="14 15" key="1">
    <citation type="submission" date="2019-03" db="EMBL/GenBank/DDBJ databases">
        <title>Genomic Encyclopedia of Type Strains, Phase IV (KMG-IV): sequencing the most valuable type-strain genomes for metagenomic binning, comparative biology and taxonomic classification.</title>
        <authorList>
            <person name="Goeker M."/>
        </authorList>
    </citation>
    <scope>NUCLEOTIDE SEQUENCE [LARGE SCALE GENOMIC DNA]</scope>
    <source>
        <strain evidence="14 15">LX-B</strain>
    </source>
</reference>
<evidence type="ECO:0000256" key="2">
    <source>
        <dbReference type="ARBA" id="ARBA00022475"/>
    </source>
</evidence>
<evidence type="ECO:0000256" key="9">
    <source>
        <dbReference type="ARBA" id="ARBA00022989"/>
    </source>
</evidence>
<keyword evidence="5 12" id="KW-0812">Transmembrane</keyword>
<evidence type="ECO:0000256" key="6">
    <source>
        <dbReference type="ARBA" id="ARBA00022741"/>
    </source>
</evidence>
<dbReference type="OrthoDB" id="9776552at2"/>
<keyword evidence="8" id="KW-0067">ATP-binding</keyword>
<dbReference type="Pfam" id="PF06580">
    <property type="entry name" value="His_kinase"/>
    <property type="match status" value="1"/>
</dbReference>
<dbReference type="Gene3D" id="3.30.450.20">
    <property type="entry name" value="PAS domain"/>
    <property type="match status" value="1"/>
</dbReference>
<keyword evidence="3" id="KW-0597">Phosphoprotein</keyword>
<dbReference type="Pfam" id="PF02518">
    <property type="entry name" value="HATPase_c"/>
    <property type="match status" value="1"/>
</dbReference>
<dbReference type="InterPro" id="IPR033479">
    <property type="entry name" value="dCache_1"/>
</dbReference>
<keyword evidence="4" id="KW-0808">Transferase</keyword>
<dbReference type="GO" id="GO:0005524">
    <property type="term" value="F:ATP binding"/>
    <property type="evidence" value="ECO:0007669"/>
    <property type="project" value="UniProtKB-KW"/>
</dbReference>
<dbReference type="Pfam" id="PF02743">
    <property type="entry name" value="dCache_1"/>
    <property type="match status" value="1"/>
</dbReference>
<evidence type="ECO:0000256" key="10">
    <source>
        <dbReference type="ARBA" id="ARBA00023012"/>
    </source>
</evidence>
<accession>A0A4R1R054</accession>
<keyword evidence="9 12" id="KW-1133">Transmembrane helix</keyword>
<evidence type="ECO:0000256" key="4">
    <source>
        <dbReference type="ARBA" id="ARBA00022679"/>
    </source>
</evidence>
<feature type="transmembrane region" description="Helical" evidence="12">
    <location>
        <begin position="20"/>
        <end position="43"/>
    </location>
</feature>
<comment type="subcellular location">
    <subcellularLocation>
        <location evidence="1">Cell membrane</location>
        <topology evidence="1">Multi-pass membrane protein</topology>
    </subcellularLocation>
</comment>
<keyword evidence="7 14" id="KW-0418">Kinase</keyword>
<evidence type="ECO:0000259" key="13">
    <source>
        <dbReference type="PROSITE" id="PS50885"/>
    </source>
</evidence>
<gene>
    <name evidence="14" type="ORF">EDC14_104132</name>
</gene>
<keyword evidence="6" id="KW-0547">Nucleotide-binding</keyword>
<keyword evidence="10" id="KW-0902">Two-component regulatory system</keyword>
<dbReference type="SUPFAM" id="SSF158472">
    <property type="entry name" value="HAMP domain-like"/>
    <property type="match status" value="1"/>
</dbReference>
<evidence type="ECO:0000256" key="7">
    <source>
        <dbReference type="ARBA" id="ARBA00022777"/>
    </source>
</evidence>
<organism evidence="14 15">
    <name type="scientific">Hydrogenispora ethanolica</name>
    <dbReference type="NCBI Taxonomy" id="1082276"/>
    <lineage>
        <taxon>Bacteria</taxon>
        <taxon>Bacillati</taxon>
        <taxon>Bacillota</taxon>
        <taxon>Hydrogenispora</taxon>
    </lineage>
</organism>
<dbReference type="GO" id="GO:0000155">
    <property type="term" value="F:phosphorelay sensor kinase activity"/>
    <property type="evidence" value="ECO:0007669"/>
    <property type="project" value="InterPro"/>
</dbReference>
<feature type="domain" description="HAMP" evidence="13">
    <location>
        <begin position="337"/>
        <end position="389"/>
    </location>
</feature>
<evidence type="ECO:0000256" key="8">
    <source>
        <dbReference type="ARBA" id="ARBA00022840"/>
    </source>
</evidence>
<dbReference type="GO" id="GO:0005886">
    <property type="term" value="C:plasma membrane"/>
    <property type="evidence" value="ECO:0007669"/>
    <property type="project" value="UniProtKB-SubCell"/>
</dbReference>
<keyword evidence="2" id="KW-1003">Cell membrane</keyword>
<dbReference type="SUPFAM" id="SSF55874">
    <property type="entry name" value="ATPase domain of HSP90 chaperone/DNA topoisomerase II/histidine kinase"/>
    <property type="match status" value="1"/>
</dbReference>
<dbReference type="PANTHER" id="PTHR34220">
    <property type="entry name" value="SENSOR HISTIDINE KINASE YPDA"/>
    <property type="match status" value="1"/>
</dbReference>
<evidence type="ECO:0000256" key="12">
    <source>
        <dbReference type="SAM" id="Phobius"/>
    </source>
</evidence>
<protein>
    <submittedName>
        <fullName evidence="14">Two-component system sensor histidine kinase YesM</fullName>
    </submittedName>
</protein>
<keyword evidence="11 12" id="KW-0472">Membrane</keyword>
<dbReference type="PANTHER" id="PTHR34220:SF11">
    <property type="entry name" value="SENSOR PROTEIN KINASE HPTS"/>
    <property type="match status" value="1"/>
</dbReference>
<dbReference type="AlphaFoldDB" id="A0A4R1R054"/>
<dbReference type="Gene3D" id="3.30.565.10">
    <property type="entry name" value="Histidine kinase-like ATPase, C-terminal domain"/>
    <property type="match status" value="1"/>
</dbReference>
<dbReference type="PROSITE" id="PS50885">
    <property type="entry name" value="HAMP"/>
    <property type="match status" value="1"/>
</dbReference>
<evidence type="ECO:0000313" key="15">
    <source>
        <dbReference type="Proteomes" id="UP000295008"/>
    </source>
</evidence>
<evidence type="ECO:0000313" key="14">
    <source>
        <dbReference type="EMBL" id="TCL58639.1"/>
    </source>
</evidence>
<evidence type="ECO:0000256" key="11">
    <source>
        <dbReference type="ARBA" id="ARBA00023136"/>
    </source>
</evidence>
<sequence>MAGMRLQRNPLFIKSIFLKFTLAFIAVGLIPLLCFSYIAIGAFSRHIEQSTMDDSRQLLGFAGQSLEKMVADYNNITKLLYSYNSGRNGGLEKLLQTAVNARPGAMLSFQSTQLMNDFVRYVLDTDAHIQNVIFIDANLRTYYTSKSSKQFDSDYNFNTRDQLQAILASGKRLKILPPHPEAYFVRSRNRVITFARNYYELTDFNHPRILGTLLLDVDLDGFEAVFRRLNLGENSPVAVVDDQGYCIYSNDQRQIGLQLNWFLKKRRLFTGEEAAGIIRDRDAYFIFQQVPLGNWTVIGRLSRKDVFKRVNAVRNSIGLMILACSAALVLLSLAFSKGFAVPVRKLMGQMRRVEKGDLTARVAVRSEDEIGQLAAGFNQMVGELQDYIGKSYLAQIKQKEAELEALKTQIRPHFLYNTLEVIRMCAIDNGAATVGEMIHSLSVQLQYTIGFNREMVTLRQEVAMIQNYFRLIKIRYEDKIGLELNLPPELLELGILKLSLQPVVENAVLHGIKPKDGPGKVLISGEIRDETLTISVFDDGVGMSPAQLARLHELLASERMGERTAEGWKQIGLKNVHDRLRLNFGAGYGLTVASQERIGTVVRLVMPIISEVTEDAGQSIAGR</sequence>